<evidence type="ECO:0000313" key="2">
    <source>
        <dbReference type="Proteomes" id="UP000235122"/>
    </source>
</evidence>
<gene>
    <name evidence="1" type="ORF">CYJ19_02045</name>
</gene>
<dbReference type="AlphaFoldDB" id="A0A2I1IQH8"/>
<protein>
    <recommendedName>
        <fullName evidence="3">Terminase</fullName>
    </recommendedName>
</protein>
<dbReference type="EMBL" id="PKKO01000001">
    <property type="protein sequence ID" value="PKY73388.1"/>
    <property type="molecule type" value="Genomic_DNA"/>
</dbReference>
<dbReference type="RefSeq" id="WP_048706944.1">
    <property type="nucleotide sequence ID" value="NZ_CP118946.1"/>
</dbReference>
<sequence>MSERVVDFPTLGFLAADWIEAHCTVPSGFDLGAPLVHVGWQLWCDVNHYRVREGAKLGERGQSGASQFFYRRSLVVGPQKSGKSPWGASITAFEAVGPCLFAGWAKEGDYYSCADNGCPCGFEYAYVPGEPMGMVRNRSLIQLLATAEEQVANMYDPLNFMVRNGPLAEFVKPAEGFLRLPHRGKVEVVTQSARARLGAPINFAIADESGLYTGKMKQTWATMRRGLAGMGGRGIEITNPWDPMEASAAQETYEAHTKDVFVFYQKPDGKLDYTVKHDRRKIHEYVYADSPWVDLNAIEAEAAELVRTDPTQAMRFFGNKLVQGLGSFMPETLWDERTRPGQEPPTGGPVCVGFDGSRSGDWTALRVETLDGLRFTPTYGPDSRPTWWNPQIWDGRIPRGEVDAAVREIFATYEVARMYVDPRFWETQADAWARDFGEDKVIQWPTNKINRMFEALTRYMEDLSEGLTFHLEDSMMKTHVLNARKIAKPGDKYILGKPKEHMKIDLVMADVLAHEAAADARATGWEEDQGAGMIHFA</sequence>
<accession>A0A2I1IQH8</accession>
<dbReference type="Proteomes" id="UP000235122">
    <property type="component" value="Unassembled WGS sequence"/>
</dbReference>
<evidence type="ECO:0008006" key="3">
    <source>
        <dbReference type="Google" id="ProtNLM"/>
    </source>
</evidence>
<dbReference type="STRING" id="33007.HMPREF3198_00092"/>
<evidence type="ECO:0000313" key="1">
    <source>
        <dbReference type="EMBL" id="PKY73388.1"/>
    </source>
</evidence>
<name>A0A2I1IQH8_9ACTO</name>
<comment type="caution">
    <text evidence="1">The sequence shown here is derived from an EMBL/GenBank/DDBJ whole genome shotgun (WGS) entry which is preliminary data.</text>
</comment>
<proteinExistence type="predicted"/>
<keyword evidence="2" id="KW-1185">Reference proteome</keyword>
<organism evidence="1 2">
    <name type="scientific">Winkia neuii</name>
    <dbReference type="NCBI Taxonomy" id="33007"/>
    <lineage>
        <taxon>Bacteria</taxon>
        <taxon>Bacillati</taxon>
        <taxon>Actinomycetota</taxon>
        <taxon>Actinomycetes</taxon>
        <taxon>Actinomycetales</taxon>
        <taxon>Actinomycetaceae</taxon>
        <taxon>Winkia</taxon>
    </lineage>
</organism>
<reference evidence="1 2" key="1">
    <citation type="submission" date="2017-12" db="EMBL/GenBank/DDBJ databases">
        <title>Phylogenetic diversity of female urinary microbiome.</title>
        <authorList>
            <person name="Thomas-White K."/>
            <person name="Wolfe A.J."/>
        </authorList>
    </citation>
    <scope>NUCLEOTIDE SEQUENCE [LARGE SCALE GENOMIC DNA]</scope>
    <source>
        <strain evidence="1 2">UMB0402</strain>
    </source>
</reference>